<dbReference type="KEGG" id="ccp:CHC_T00007855001"/>
<dbReference type="EMBL" id="HG002355">
    <property type="protein sequence ID" value="CDF41340.1"/>
    <property type="molecule type" value="Genomic_DNA"/>
</dbReference>
<accession>R7QVI0</accession>
<dbReference type="Gramene" id="CDF41340">
    <property type="protein sequence ID" value="CDF41340"/>
    <property type="gene ID" value="CHC_T00007855001"/>
</dbReference>
<organism evidence="2 3">
    <name type="scientific">Chondrus crispus</name>
    <name type="common">Carrageen Irish moss</name>
    <name type="synonym">Polymorpha crispa</name>
    <dbReference type="NCBI Taxonomy" id="2769"/>
    <lineage>
        <taxon>Eukaryota</taxon>
        <taxon>Rhodophyta</taxon>
        <taxon>Florideophyceae</taxon>
        <taxon>Rhodymeniophycidae</taxon>
        <taxon>Gigartinales</taxon>
        <taxon>Gigartinaceae</taxon>
        <taxon>Chondrus</taxon>
    </lineage>
</organism>
<sequence length="163" mass="17895">MASSAFVTALPATFRSTRRRVADGPTARHNRSTVRATAHQPPSSGEGLPDNESLKHSRAALEKMLGLELKVQDEKKGQCACIWCSGTKKRKCSWCDGKGCRQEMAQKSWEELSTDIEKMTQGDNQFMELPEKILVQCSACSGTKQLRCGYCRGSGIGSYGHAH</sequence>
<proteinExistence type="predicted"/>
<feature type="region of interest" description="Disordered" evidence="1">
    <location>
        <begin position="17"/>
        <end position="53"/>
    </location>
</feature>
<evidence type="ECO:0000313" key="3">
    <source>
        <dbReference type="Proteomes" id="UP000012073"/>
    </source>
</evidence>
<name>R7QVI0_CHOCR</name>
<gene>
    <name evidence="2" type="ORF">CHC_T00007855001</name>
</gene>
<dbReference type="OrthoDB" id="5659at2759"/>
<dbReference type="GeneID" id="17319350"/>
<reference evidence="3" key="1">
    <citation type="journal article" date="2013" name="Proc. Natl. Acad. Sci. U.S.A.">
        <title>Genome structure and metabolic features in the red seaweed Chondrus crispus shed light on evolution of the Archaeplastida.</title>
        <authorList>
            <person name="Collen J."/>
            <person name="Porcel B."/>
            <person name="Carre W."/>
            <person name="Ball S.G."/>
            <person name="Chaparro C."/>
            <person name="Tonon T."/>
            <person name="Barbeyron T."/>
            <person name="Michel G."/>
            <person name="Noel B."/>
            <person name="Valentin K."/>
            <person name="Elias M."/>
            <person name="Artiguenave F."/>
            <person name="Arun A."/>
            <person name="Aury J.M."/>
            <person name="Barbosa-Neto J.F."/>
            <person name="Bothwell J.H."/>
            <person name="Bouget F.Y."/>
            <person name="Brillet L."/>
            <person name="Cabello-Hurtado F."/>
            <person name="Capella-Gutierrez S."/>
            <person name="Charrier B."/>
            <person name="Cladiere L."/>
            <person name="Cock J.M."/>
            <person name="Coelho S.M."/>
            <person name="Colleoni C."/>
            <person name="Czjzek M."/>
            <person name="Da Silva C."/>
            <person name="Delage L."/>
            <person name="Denoeud F."/>
            <person name="Deschamps P."/>
            <person name="Dittami S.M."/>
            <person name="Gabaldon T."/>
            <person name="Gachon C.M."/>
            <person name="Groisillier A."/>
            <person name="Herve C."/>
            <person name="Jabbari K."/>
            <person name="Katinka M."/>
            <person name="Kloareg B."/>
            <person name="Kowalczyk N."/>
            <person name="Labadie K."/>
            <person name="Leblanc C."/>
            <person name="Lopez P.J."/>
            <person name="McLachlan D.H."/>
            <person name="Meslet-Cladiere L."/>
            <person name="Moustafa A."/>
            <person name="Nehr Z."/>
            <person name="Nyvall Collen P."/>
            <person name="Panaud O."/>
            <person name="Partensky F."/>
            <person name="Poulain J."/>
            <person name="Rensing S.A."/>
            <person name="Rousvoal S."/>
            <person name="Samson G."/>
            <person name="Symeonidi A."/>
            <person name="Weissenbach J."/>
            <person name="Zambounis A."/>
            <person name="Wincker P."/>
            <person name="Boyen C."/>
        </authorList>
    </citation>
    <scope>NUCLEOTIDE SEQUENCE [LARGE SCALE GENOMIC DNA]</scope>
    <source>
        <strain evidence="3">cv. Stackhouse</strain>
    </source>
</reference>
<evidence type="ECO:0000313" key="2">
    <source>
        <dbReference type="EMBL" id="CDF41340.1"/>
    </source>
</evidence>
<keyword evidence="3" id="KW-1185">Reference proteome</keyword>
<evidence type="ECO:0000256" key="1">
    <source>
        <dbReference type="SAM" id="MobiDB-lite"/>
    </source>
</evidence>
<dbReference type="RefSeq" id="XP_005711634.1">
    <property type="nucleotide sequence ID" value="XM_005711577.1"/>
</dbReference>
<protein>
    <submittedName>
        <fullName evidence="2">Uncharacterized protein</fullName>
    </submittedName>
</protein>
<dbReference type="Proteomes" id="UP000012073">
    <property type="component" value="Unassembled WGS sequence"/>
</dbReference>
<dbReference type="OMA" id="KETECLY"/>
<dbReference type="AlphaFoldDB" id="R7QVI0"/>